<keyword evidence="1" id="KW-0472">Membrane</keyword>
<keyword evidence="1" id="KW-1133">Transmembrane helix</keyword>
<sequence>MNSDRYLTTIVAVIFGIAHLGLTILMAGVTSRAASGRLARNQWVGIRTPSTMRSDDAWVAGHRAAHRLIPLYVVNAVVVCVALLVGVLCALSVGGIMFIGIALFATFTGISICAAIAASRAARSSEDNDDERATCWKPRHG</sequence>
<dbReference type="AlphaFoldDB" id="A0A378WDV2"/>
<dbReference type="InterPro" id="IPR025962">
    <property type="entry name" value="SdpI/YhfL"/>
</dbReference>
<proteinExistence type="predicted"/>
<organism evidence="2 3">
    <name type="scientific">Mycolicibacterium fortuitum</name>
    <name type="common">Mycobacterium fortuitum</name>
    <dbReference type="NCBI Taxonomy" id="1766"/>
    <lineage>
        <taxon>Bacteria</taxon>
        <taxon>Bacillati</taxon>
        <taxon>Actinomycetota</taxon>
        <taxon>Actinomycetes</taxon>
        <taxon>Mycobacteriales</taxon>
        <taxon>Mycobacteriaceae</taxon>
        <taxon>Mycolicibacterium</taxon>
    </lineage>
</organism>
<dbReference type="EMBL" id="UGQY01000006">
    <property type="protein sequence ID" value="SUA31581.1"/>
    <property type="molecule type" value="Genomic_DNA"/>
</dbReference>
<gene>
    <name evidence="2" type="ORF">NCTC1542_06936</name>
</gene>
<evidence type="ECO:0000256" key="1">
    <source>
        <dbReference type="SAM" id="Phobius"/>
    </source>
</evidence>
<evidence type="ECO:0000313" key="2">
    <source>
        <dbReference type="EMBL" id="SUA31581.1"/>
    </source>
</evidence>
<name>A0A378WDV2_MYCFO</name>
<feature type="transmembrane region" description="Helical" evidence="1">
    <location>
        <begin position="71"/>
        <end position="93"/>
    </location>
</feature>
<protein>
    <submittedName>
        <fullName evidence="2">Predicted integral membrane protein</fullName>
    </submittedName>
</protein>
<dbReference type="Proteomes" id="UP000255389">
    <property type="component" value="Unassembled WGS sequence"/>
</dbReference>
<accession>A0A378WDV2</accession>
<dbReference type="Pfam" id="PF13630">
    <property type="entry name" value="SdpI"/>
    <property type="match status" value="1"/>
</dbReference>
<feature type="transmembrane region" description="Helical" evidence="1">
    <location>
        <begin position="6"/>
        <end position="30"/>
    </location>
</feature>
<evidence type="ECO:0000313" key="3">
    <source>
        <dbReference type="Proteomes" id="UP000255389"/>
    </source>
</evidence>
<reference evidence="2 3" key="1">
    <citation type="submission" date="2018-06" db="EMBL/GenBank/DDBJ databases">
        <authorList>
            <consortium name="Pathogen Informatics"/>
            <person name="Doyle S."/>
        </authorList>
    </citation>
    <scope>NUCLEOTIDE SEQUENCE [LARGE SCALE GENOMIC DNA]</scope>
    <source>
        <strain evidence="2 3">NCTC1542</strain>
    </source>
</reference>
<feature type="transmembrane region" description="Helical" evidence="1">
    <location>
        <begin position="99"/>
        <end position="118"/>
    </location>
</feature>
<keyword evidence="1" id="KW-0812">Transmembrane</keyword>